<keyword evidence="7" id="KW-1185">Reference proteome</keyword>
<dbReference type="InterPro" id="IPR058240">
    <property type="entry name" value="rSAM_sf"/>
</dbReference>
<keyword evidence="1" id="KW-0479">Metal-binding</keyword>
<evidence type="ECO:0000256" key="1">
    <source>
        <dbReference type="ARBA" id="ARBA00022723"/>
    </source>
</evidence>
<name>A0ABP8KDR4_9ACTN</name>
<evidence type="ECO:0000256" key="3">
    <source>
        <dbReference type="ARBA" id="ARBA00023014"/>
    </source>
</evidence>
<dbReference type="EMBL" id="BAABFR010000123">
    <property type="protein sequence ID" value="GAA4404495.1"/>
    <property type="molecule type" value="Genomic_DNA"/>
</dbReference>
<dbReference type="SUPFAM" id="SSF102114">
    <property type="entry name" value="Radical SAM enzymes"/>
    <property type="match status" value="1"/>
</dbReference>
<keyword evidence="2" id="KW-0408">Iron</keyword>
<dbReference type="PANTHER" id="PTHR43432">
    <property type="entry name" value="SLR0285 PROTEIN"/>
    <property type="match status" value="1"/>
</dbReference>
<sequence>MFDYGVRWEGQTVTAVEARSGTAALPGMGALLGMVDGARKVTTPDFEGVTFHEVLCKSALNPVPEAAALPFHWTINPYRGCTHACTYCFARATHEYLDFDAGVDFDSQIVVKTNVAAVLRRELRRASWKGETVALGTNTDPYQRAEGRYRLMPGIIGALANARTPMSILTKGTLLQRDLPLLATAATTVPVSISVSLALLDPELHATLEPGAPKPAARLSLIRAVAEAGFDCHVMAAPIIPYLTDDAASLRRLFTAVAEAGASGVTAFPLNLTGRYRGWFLAWLTKNHPALIRRYRTLYGSSGRVSPEYRTHLRARTEPLLAELGLGGEPLDGAGPYSVAPERRTRRRRDGVVGANAVAPQVQDLQEALF</sequence>
<dbReference type="CDD" id="cd01335">
    <property type="entry name" value="Radical_SAM"/>
    <property type="match status" value="1"/>
</dbReference>
<gene>
    <name evidence="6" type="ORF">GCM10023147_47060</name>
</gene>
<feature type="region of interest" description="Disordered" evidence="4">
    <location>
        <begin position="333"/>
        <end position="352"/>
    </location>
</feature>
<evidence type="ECO:0000256" key="2">
    <source>
        <dbReference type="ARBA" id="ARBA00023004"/>
    </source>
</evidence>
<evidence type="ECO:0000313" key="6">
    <source>
        <dbReference type="EMBL" id="GAA4404495.1"/>
    </source>
</evidence>
<protein>
    <submittedName>
        <fullName evidence="6">Rv2578c family radical SAM protein</fullName>
    </submittedName>
</protein>
<feature type="domain" description="Radical SAM core" evidence="5">
    <location>
        <begin position="75"/>
        <end position="247"/>
    </location>
</feature>
<dbReference type="InterPro" id="IPR007197">
    <property type="entry name" value="rSAM"/>
</dbReference>
<dbReference type="PANTHER" id="PTHR43432:SF3">
    <property type="entry name" value="SLR0285 PROTEIN"/>
    <property type="match status" value="1"/>
</dbReference>
<comment type="caution">
    <text evidence="6">The sequence shown here is derived from an EMBL/GenBank/DDBJ whole genome shotgun (WGS) entry which is preliminary data.</text>
</comment>
<dbReference type="NCBIfam" id="NF038135">
    <property type="entry name" value="rSAM_Rv2578c"/>
    <property type="match status" value="1"/>
</dbReference>
<accession>A0ABP8KDR4</accession>
<evidence type="ECO:0000313" key="7">
    <source>
        <dbReference type="Proteomes" id="UP001500635"/>
    </source>
</evidence>
<dbReference type="SFLD" id="SFLDS00029">
    <property type="entry name" value="Radical_SAM"/>
    <property type="match status" value="1"/>
</dbReference>
<evidence type="ECO:0000259" key="5">
    <source>
        <dbReference type="Pfam" id="PF04055"/>
    </source>
</evidence>
<dbReference type="Proteomes" id="UP001500635">
    <property type="component" value="Unassembled WGS sequence"/>
</dbReference>
<dbReference type="SFLD" id="SFLDG01084">
    <property type="entry name" value="Uncharacterised_Radical_SAM_Su"/>
    <property type="match status" value="1"/>
</dbReference>
<evidence type="ECO:0000256" key="4">
    <source>
        <dbReference type="SAM" id="MobiDB-lite"/>
    </source>
</evidence>
<proteinExistence type="predicted"/>
<organism evidence="6 7">
    <name type="scientific">Tsukamurella soli</name>
    <dbReference type="NCBI Taxonomy" id="644556"/>
    <lineage>
        <taxon>Bacteria</taxon>
        <taxon>Bacillati</taxon>
        <taxon>Actinomycetota</taxon>
        <taxon>Actinomycetes</taxon>
        <taxon>Mycobacteriales</taxon>
        <taxon>Tsukamurellaceae</taxon>
        <taxon>Tsukamurella</taxon>
    </lineage>
</organism>
<dbReference type="Pfam" id="PF04055">
    <property type="entry name" value="Radical_SAM"/>
    <property type="match status" value="1"/>
</dbReference>
<keyword evidence="3" id="KW-0411">Iron-sulfur</keyword>
<dbReference type="InterPro" id="IPR040086">
    <property type="entry name" value="MJ0683-like"/>
</dbReference>
<reference evidence="7" key="1">
    <citation type="journal article" date="2019" name="Int. J. Syst. Evol. Microbiol.">
        <title>The Global Catalogue of Microorganisms (GCM) 10K type strain sequencing project: providing services to taxonomists for standard genome sequencing and annotation.</title>
        <authorList>
            <consortium name="The Broad Institute Genomics Platform"/>
            <consortium name="The Broad Institute Genome Sequencing Center for Infectious Disease"/>
            <person name="Wu L."/>
            <person name="Ma J."/>
        </authorList>
    </citation>
    <scope>NUCLEOTIDE SEQUENCE [LARGE SCALE GENOMIC DNA]</scope>
    <source>
        <strain evidence="7">JCM 17688</strain>
    </source>
</reference>
<dbReference type="Gene3D" id="3.80.30.30">
    <property type="match status" value="1"/>
</dbReference>